<feature type="region of interest" description="Disordered" evidence="2">
    <location>
        <begin position="239"/>
        <end position="260"/>
    </location>
</feature>
<dbReference type="EMBL" id="UYWY01019783">
    <property type="protein sequence ID" value="VDM39227.1"/>
    <property type="molecule type" value="Genomic_DNA"/>
</dbReference>
<protein>
    <recommendedName>
        <fullName evidence="5">Testis-expressed sequence 2 protein</fullName>
    </recommendedName>
</protein>
<keyword evidence="3" id="KW-0812">Transmembrane</keyword>
<keyword evidence="3" id="KW-0472">Membrane</keyword>
<dbReference type="PANTHER" id="PTHR13466">
    <property type="entry name" value="TEX2 PROTEIN-RELATED"/>
    <property type="match status" value="1"/>
</dbReference>
<accession>A0A3P7GG24</accession>
<organism evidence="4">
    <name type="scientific">Toxocara canis</name>
    <name type="common">Canine roundworm</name>
    <dbReference type="NCBI Taxonomy" id="6265"/>
    <lineage>
        <taxon>Eukaryota</taxon>
        <taxon>Metazoa</taxon>
        <taxon>Ecdysozoa</taxon>
        <taxon>Nematoda</taxon>
        <taxon>Chromadorea</taxon>
        <taxon>Rhabditida</taxon>
        <taxon>Spirurina</taxon>
        <taxon>Ascaridomorpha</taxon>
        <taxon>Ascaridoidea</taxon>
        <taxon>Toxocaridae</taxon>
        <taxon>Toxocara</taxon>
    </lineage>
</organism>
<evidence type="ECO:0000256" key="2">
    <source>
        <dbReference type="SAM" id="MobiDB-lite"/>
    </source>
</evidence>
<feature type="compositionally biased region" description="Acidic residues" evidence="2">
    <location>
        <begin position="546"/>
        <end position="557"/>
    </location>
</feature>
<feature type="compositionally biased region" description="Basic and acidic residues" evidence="2">
    <location>
        <begin position="506"/>
        <end position="521"/>
    </location>
</feature>
<feature type="compositionally biased region" description="Polar residues" evidence="2">
    <location>
        <begin position="250"/>
        <end position="260"/>
    </location>
</feature>
<keyword evidence="3" id="KW-1133">Transmembrane helix</keyword>
<sequence length="614" mass="67984">MSVDQSLYDIPQLYWCADSTGSFFKGGVERCAVSFATAAIRLNDLLSAEAEDVSAMGDGSKDSDDNVSQSSVLTAVSEPVPVKGCASDRRLDVSDVDSDSIVSSPCEGEKGVRRRFGEKLSRRWRSGESHLSAGPAHTSAMVRCCVFLSTETYSKIRYILDVNDRSLSTDRESVESNETKSEKSKLAVIFDKAKSKGKKLVSSNKAKKNSGENASRLVEEACQAIILTAEEEVSLDATLPMDGDDRRKSGTSLSLQTNSSADGSSLLNWVCWESAKRSDNEADAQAPQPFLFRSLAMRCLNLPLFRQRLALLVVLVGLTVIIPGFISGFLWGLYLSFIAFLYFFVSEPVPSVNARVTMASDVMFSISKELEQRKSMKNVVYKGWMNELRGRYDSATYHVNSAQSVLVRLDGKMLRISRPERNVLKHAFHTDPTLSEPEPTIRGQSIYDLTDAVVSLRPKRLAMRRWWSRKYPIHIRLANAQSEISTIDTVMQRSQSAHQSVAYSKKSSDDVPRSDSADSGRSKSLLSLFRTASAENSVSDSREQGYDPDESSEDDEQAPPAVLRNGRASSVGDVSASTGVGEHDSAKLCPYKPRGRSLFLFVRSAREKERWFHR</sequence>
<comment type="subcellular location">
    <subcellularLocation>
        <location evidence="1">Endoplasmic reticulum membrane</location>
    </subcellularLocation>
</comment>
<dbReference type="GO" id="GO:0008289">
    <property type="term" value="F:lipid binding"/>
    <property type="evidence" value="ECO:0007669"/>
    <property type="project" value="TreeGrafter"/>
</dbReference>
<reference evidence="4" key="1">
    <citation type="submission" date="2018-11" db="EMBL/GenBank/DDBJ databases">
        <authorList>
            <consortium name="Pathogen Informatics"/>
        </authorList>
    </citation>
    <scope>NUCLEOTIDE SEQUENCE [LARGE SCALE GENOMIC DNA]</scope>
</reference>
<dbReference type="AlphaFoldDB" id="A0A3P7GG24"/>
<feature type="region of interest" description="Disordered" evidence="2">
    <location>
        <begin position="498"/>
        <end position="587"/>
    </location>
</feature>
<evidence type="ECO:0000256" key="3">
    <source>
        <dbReference type="SAM" id="Phobius"/>
    </source>
</evidence>
<dbReference type="PANTHER" id="PTHR13466:SF0">
    <property type="entry name" value="SMP-LTD DOMAIN-CONTAINING PROTEIN"/>
    <property type="match status" value="1"/>
</dbReference>
<feature type="transmembrane region" description="Helical" evidence="3">
    <location>
        <begin position="312"/>
        <end position="345"/>
    </location>
</feature>
<proteinExistence type="predicted"/>
<dbReference type="GO" id="GO:0005789">
    <property type="term" value="C:endoplasmic reticulum membrane"/>
    <property type="evidence" value="ECO:0007669"/>
    <property type="project" value="UniProtKB-SubCell"/>
</dbReference>
<evidence type="ECO:0008006" key="5">
    <source>
        <dbReference type="Google" id="ProtNLM"/>
    </source>
</evidence>
<evidence type="ECO:0000256" key="1">
    <source>
        <dbReference type="ARBA" id="ARBA00004586"/>
    </source>
</evidence>
<name>A0A3P7GG24_TOXCA</name>
<evidence type="ECO:0000313" key="4">
    <source>
        <dbReference type="EMBL" id="VDM39227.1"/>
    </source>
</evidence>
<gene>
    <name evidence="4" type="ORF">TCNE_LOCUS7906</name>
</gene>